<accession>A0AAJ4SHZ0</accession>
<protein>
    <submittedName>
        <fullName evidence="1">Uncharacterized protein</fullName>
    </submittedName>
</protein>
<comment type="caution">
    <text evidence="1">The sequence shown here is derived from an EMBL/GenBank/DDBJ whole genome shotgun (WGS) entry which is preliminary data.</text>
</comment>
<dbReference type="Proteomes" id="UP000274792">
    <property type="component" value="Unassembled WGS sequence"/>
</dbReference>
<gene>
    <name evidence="1" type="ORF">CD117_07305</name>
</gene>
<evidence type="ECO:0000313" key="2">
    <source>
        <dbReference type="Proteomes" id="UP000274792"/>
    </source>
</evidence>
<proteinExistence type="predicted"/>
<organism evidence="1 2">
    <name type="scientific">Mammaliicoccus sciuri</name>
    <name type="common">Staphylococcus sciuri</name>
    <dbReference type="NCBI Taxonomy" id="1296"/>
    <lineage>
        <taxon>Bacteria</taxon>
        <taxon>Bacillati</taxon>
        <taxon>Bacillota</taxon>
        <taxon>Bacilli</taxon>
        <taxon>Bacillales</taxon>
        <taxon>Staphylococcaceae</taxon>
        <taxon>Mammaliicoccus</taxon>
    </lineage>
</organism>
<dbReference type="RefSeq" id="WP_126477255.1">
    <property type="nucleotide sequence ID" value="NZ_JBLJCQ010000004.1"/>
</dbReference>
<dbReference type="EMBL" id="RXWV01000036">
    <property type="protein sequence ID" value="RTX72921.1"/>
    <property type="molecule type" value="Genomic_DNA"/>
</dbReference>
<dbReference type="AlphaFoldDB" id="A0AAJ4SHZ0"/>
<sequence length="177" mass="20749">MKNKVILLSSLIVFVVLVILGFNQYHKVNAEFQDYEFKEEKIKLNQTHNITFGTMQFSNLSYKVKGKEIFLSADIKIVKKNDYPDKYYNNIDASLFLRVNDEILQQSGDFKTKKGKRLMPDRPYFDKHNIYEGQVTFRYTPIDPDGENDLELAYLDRNGHKLKKLYLPIRVDGGKIV</sequence>
<name>A0AAJ4SHZ0_MAMSC</name>
<reference evidence="1 2" key="1">
    <citation type="submission" date="2018-10" db="EMBL/GenBank/DDBJ databases">
        <title>A collection Staphylococci species genome sequencing.</title>
        <authorList>
            <person name="Cole K."/>
        </authorList>
    </citation>
    <scope>NUCLEOTIDE SEQUENCE [LARGE SCALE GENOMIC DNA]</scope>
    <source>
        <strain evidence="2">NCTC 12218</strain>
    </source>
</reference>
<evidence type="ECO:0000313" key="1">
    <source>
        <dbReference type="EMBL" id="RTX72921.1"/>
    </source>
</evidence>